<dbReference type="AlphaFoldDB" id="S2JEQ1"/>
<keyword evidence="2" id="KW-0732">Signal</keyword>
<evidence type="ECO:0000313" key="4">
    <source>
        <dbReference type="Proteomes" id="UP000014254"/>
    </source>
</evidence>
<gene>
    <name evidence="3" type="ORF">HMPREF1544_12329</name>
</gene>
<feature type="chain" id="PRO_5004509105" evidence="2">
    <location>
        <begin position="25"/>
        <end position="438"/>
    </location>
</feature>
<feature type="region of interest" description="Disordered" evidence="1">
    <location>
        <begin position="389"/>
        <end position="411"/>
    </location>
</feature>
<proteinExistence type="predicted"/>
<dbReference type="OrthoDB" id="10438877at2759"/>
<name>S2JEQ1_MUCC1</name>
<keyword evidence="4" id="KW-1185">Reference proteome</keyword>
<dbReference type="Proteomes" id="UP000014254">
    <property type="component" value="Unassembled WGS sequence"/>
</dbReference>
<feature type="signal peptide" evidence="2">
    <location>
        <begin position="1"/>
        <end position="24"/>
    </location>
</feature>
<dbReference type="EMBL" id="KE124244">
    <property type="protein sequence ID" value="EPB80978.1"/>
    <property type="molecule type" value="Genomic_DNA"/>
</dbReference>
<evidence type="ECO:0000313" key="3">
    <source>
        <dbReference type="EMBL" id="EPB80978.1"/>
    </source>
</evidence>
<reference evidence="4" key="1">
    <citation type="submission" date="2013-05" db="EMBL/GenBank/DDBJ databases">
        <title>The Genome sequence of Mucor circinelloides f. circinelloides 1006PhL.</title>
        <authorList>
            <consortium name="The Broad Institute Genomics Platform"/>
            <person name="Cuomo C."/>
            <person name="Earl A."/>
            <person name="Findley K."/>
            <person name="Lee S.C."/>
            <person name="Walker B."/>
            <person name="Young S."/>
            <person name="Zeng Q."/>
            <person name="Gargeya S."/>
            <person name="Fitzgerald M."/>
            <person name="Haas B."/>
            <person name="Abouelleil A."/>
            <person name="Allen A.W."/>
            <person name="Alvarado L."/>
            <person name="Arachchi H.M."/>
            <person name="Berlin A.M."/>
            <person name="Chapman S.B."/>
            <person name="Gainer-Dewar J."/>
            <person name="Goldberg J."/>
            <person name="Griggs A."/>
            <person name="Gujja S."/>
            <person name="Hansen M."/>
            <person name="Howarth C."/>
            <person name="Imamovic A."/>
            <person name="Ireland A."/>
            <person name="Larimer J."/>
            <person name="McCowan C."/>
            <person name="Murphy C."/>
            <person name="Pearson M."/>
            <person name="Poon T.W."/>
            <person name="Priest M."/>
            <person name="Roberts A."/>
            <person name="Saif S."/>
            <person name="Shea T."/>
            <person name="Sisk P."/>
            <person name="Sykes S."/>
            <person name="Wortman J."/>
            <person name="Nusbaum C."/>
            <person name="Birren B."/>
        </authorList>
    </citation>
    <scope>NUCLEOTIDE SEQUENCE [LARGE SCALE GENOMIC DNA]</scope>
    <source>
        <strain evidence="4">1006PhL</strain>
    </source>
</reference>
<evidence type="ECO:0000256" key="2">
    <source>
        <dbReference type="SAM" id="SignalP"/>
    </source>
</evidence>
<accession>S2JEQ1</accession>
<organism evidence="3 4">
    <name type="scientific">Mucor circinelloides f. circinelloides (strain 1006PhL)</name>
    <name type="common">Mucormycosis agent</name>
    <name type="synonym">Calyptromyces circinelloides</name>
    <dbReference type="NCBI Taxonomy" id="1220926"/>
    <lineage>
        <taxon>Eukaryota</taxon>
        <taxon>Fungi</taxon>
        <taxon>Fungi incertae sedis</taxon>
        <taxon>Mucoromycota</taxon>
        <taxon>Mucoromycotina</taxon>
        <taxon>Mucoromycetes</taxon>
        <taxon>Mucorales</taxon>
        <taxon>Mucorineae</taxon>
        <taxon>Mucoraceae</taxon>
        <taxon>Mucor</taxon>
    </lineage>
</organism>
<sequence>MPSSIVIIALSLLMFFHAPAVVNCLSLTFPVWKMGGVSPFDKAAYIIHDDLVSKYRYGYPCEVSSEAAMSCSSAFVTVSTGILEGAFVANASNVAQMTDAVVSSSVGSSFVLGADPLGESADSAPTDGSYGVSAVGVRVSGAEEEACLSGVAVSGVAVSGVKRFGNNNNGFTGEDVRSMTRAKMSSTAIVLSAVVCQTCLRSISSPVARLGVVFSGSVVKLLGIKRQRHGAIPQEQNKRVKRASVAVSAAVNEPMDICISASSSSVPVAMDICDIVSSPALESMDCSLGEFALGATTNEIEICAVVAPTTSETTLQGSQQAEPTVTCSAIVNTATIASTTTTVASTFSACNAAAKTGNREFAVPRAPSRRCVRSSAITFTPFAQKLNVKTNRNDGSTSSRNTTTKEEKSKEITLVQPDEDCPLSIDELNQIMNDLDND</sequence>
<evidence type="ECO:0000256" key="1">
    <source>
        <dbReference type="SAM" id="MobiDB-lite"/>
    </source>
</evidence>
<dbReference type="InParanoid" id="S2JEQ1"/>
<dbReference type="VEuPathDB" id="FungiDB:HMPREF1544_12329"/>
<protein>
    <submittedName>
        <fullName evidence="3">Uncharacterized protein</fullName>
    </submittedName>
</protein>